<dbReference type="Gene3D" id="3.30.10.20">
    <property type="match status" value="3"/>
</dbReference>
<evidence type="ECO:0000256" key="6">
    <source>
        <dbReference type="ARBA" id="ARBA00022840"/>
    </source>
</evidence>
<keyword evidence="14" id="KW-1185">Reference proteome</keyword>
<evidence type="ECO:0000259" key="11">
    <source>
        <dbReference type="PROSITE" id="PS50011"/>
    </source>
</evidence>
<dbReference type="PANTHER" id="PTHR43289">
    <property type="entry name" value="MITOGEN-ACTIVATED PROTEIN KINASE KINASE KINASE 20-RELATED"/>
    <property type="match status" value="1"/>
</dbReference>
<keyword evidence="10" id="KW-0812">Transmembrane</keyword>
<evidence type="ECO:0000256" key="2">
    <source>
        <dbReference type="ARBA" id="ARBA00022527"/>
    </source>
</evidence>
<dbReference type="CDD" id="cd14014">
    <property type="entry name" value="STKc_PknB_like"/>
    <property type="match status" value="1"/>
</dbReference>
<comment type="catalytic activity">
    <reaction evidence="8">
        <text>L-seryl-[protein] + ATP = O-phospho-L-seryl-[protein] + ADP + H(+)</text>
        <dbReference type="Rhea" id="RHEA:17989"/>
        <dbReference type="Rhea" id="RHEA-COMP:9863"/>
        <dbReference type="Rhea" id="RHEA-COMP:11604"/>
        <dbReference type="ChEBI" id="CHEBI:15378"/>
        <dbReference type="ChEBI" id="CHEBI:29999"/>
        <dbReference type="ChEBI" id="CHEBI:30616"/>
        <dbReference type="ChEBI" id="CHEBI:83421"/>
        <dbReference type="ChEBI" id="CHEBI:456216"/>
        <dbReference type="EC" id="2.7.11.1"/>
    </reaction>
</comment>
<proteinExistence type="predicted"/>
<comment type="catalytic activity">
    <reaction evidence="7">
        <text>L-threonyl-[protein] + ATP = O-phospho-L-threonyl-[protein] + ADP + H(+)</text>
        <dbReference type="Rhea" id="RHEA:46608"/>
        <dbReference type="Rhea" id="RHEA-COMP:11060"/>
        <dbReference type="Rhea" id="RHEA-COMP:11605"/>
        <dbReference type="ChEBI" id="CHEBI:15378"/>
        <dbReference type="ChEBI" id="CHEBI:30013"/>
        <dbReference type="ChEBI" id="CHEBI:30616"/>
        <dbReference type="ChEBI" id="CHEBI:61977"/>
        <dbReference type="ChEBI" id="CHEBI:456216"/>
        <dbReference type="EC" id="2.7.11.1"/>
    </reaction>
</comment>
<evidence type="ECO:0000256" key="4">
    <source>
        <dbReference type="ARBA" id="ARBA00022741"/>
    </source>
</evidence>
<dbReference type="AlphaFoldDB" id="A0AAF1BNH1"/>
<dbReference type="EC" id="2.7.11.1" evidence="1"/>
<dbReference type="InterPro" id="IPR000719">
    <property type="entry name" value="Prot_kinase_dom"/>
</dbReference>
<evidence type="ECO:0000256" key="3">
    <source>
        <dbReference type="ARBA" id="ARBA00022679"/>
    </source>
</evidence>
<dbReference type="PROSITE" id="PS00108">
    <property type="entry name" value="PROTEIN_KINASE_ST"/>
    <property type="match status" value="1"/>
</dbReference>
<keyword evidence="3" id="KW-0808">Transferase</keyword>
<keyword evidence="6" id="KW-0067">ATP-binding</keyword>
<evidence type="ECO:0000256" key="5">
    <source>
        <dbReference type="ARBA" id="ARBA00022777"/>
    </source>
</evidence>
<evidence type="ECO:0000313" key="14">
    <source>
        <dbReference type="Proteomes" id="UP000243626"/>
    </source>
</evidence>
<name>A0AAF1BNH1_9STAP</name>
<feature type="domain" description="PASTA" evidence="12">
    <location>
        <begin position="484"/>
        <end position="550"/>
    </location>
</feature>
<reference evidence="14" key="1">
    <citation type="submission" date="2017-09" db="EMBL/GenBank/DDBJ databases">
        <title>Bacterial strain isolated from the female urinary microbiota.</title>
        <authorList>
            <person name="Thomas-White K."/>
            <person name="Kumar N."/>
            <person name="Forster S."/>
            <person name="Putonti C."/>
            <person name="Lawley T."/>
            <person name="Wolfe A.J."/>
        </authorList>
    </citation>
    <scope>NUCLEOTIDE SEQUENCE [LARGE SCALE GENOMIC DNA]</scope>
    <source>
        <strain evidence="14">UMB0959</strain>
    </source>
</reference>
<sequence>MEGNIISDRYRLKKYLGGGMSSVYLADDIILDREVVVKLIKSDPYNKEKMMQRFQREVQNTTRLNHPNIVTVIDVDDTSEYHVLVTEYIKGPNLKQYIDENKPLPYDKIVELSLMTLRGIEHAHNRGIIHRDIKPQNILIDEDGQLEITDFGIAKALSETRLTETNQVMGSVQYIAPEQAKGKHADERADLYSFGIMLYEMITGELPFQAETQVSVALQHIQSPMPNIDDKREGVPLGLKNIVYKCTEKEPNDRYSDASEVIRDLLDYKNMTHAYKANNEPKKVDKDKVKVAPVAPVPVKPKNKKPEQTEPPKEETKKKRRIWPIIVILLLLLIGGSALGALFLKSTPKEVTVENVQGMHVDEAVQKFEEAGLVIGDITREHNEKIEKDHVINTSPKSGAILKEGDTIDLNVSDGEPPYEMEDFTKKSIDDVKKKLEELGFNSVNIEEEYSSEIDKNKVIEQSIKPGTKIIPKEESITLTVSQGPEPIEIENFVGRPFEEARQVLEGNGFIINSVNEIHSDEYDAGIVVSQDPSYGAFLPGSPINLTVSKGKAPKEAKEYQFKVTIPFGEDTSKDKDKKEKTKKVKVYIEDKTRSIDDVEEEFVIFEDTPYTINLVLEEGESGGYRIEVDGKKVLEEKIKND</sequence>
<protein>
    <recommendedName>
        <fullName evidence="1">non-specific serine/threonine protein kinase</fullName>
        <ecNumber evidence="1">2.7.11.1</ecNumber>
    </recommendedName>
</protein>
<evidence type="ECO:0000313" key="13">
    <source>
        <dbReference type="EMBL" id="WOS96230.1"/>
    </source>
</evidence>
<dbReference type="RefSeq" id="WP_102167264.1">
    <property type="nucleotide sequence ID" value="NZ_CP136964.1"/>
</dbReference>
<feature type="region of interest" description="Disordered" evidence="9">
    <location>
        <begin position="277"/>
        <end position="316"/>
    </location>
</feature>
<dbReference type="FunFam" id="1.10.510.10:FF:000021">
    <property type="entry name" value="Serine/threonine protein kinase"/>
    <property type="match status" value="1"/>
</dbReference>
<dbReference type="GO" id="GO:0004674">
    <property type="term" value="F:protein serine/threonine kinase activity"/>
    <property type="evidence" value="ECO:0007669"/>
    <property type="project" value="UniProtKB-KW"/>
</dbReference>
<evidence type="ECO:0000256" key="8">
    <source>
        <dbReference type="ARBA" id="ARBA00048679"/>
    </source>
</evidence>
<keyword evidence="2" id="KW-0723">Serine/threonine-protein kinase</keyword>
<dbReference type="PROSITE" id="PS51178">
    <property type="entry name" value="PASTA"/>
    <property type="match status" value="3"/>
</dbReference>
<evidence type="ECO:0000259" key="12">
    <source>
        <dbReference type="PROSITE" id="PS51178"/>
    </source>
</evidence>
<keyword evidence="5 13" id="KW-0418">Kinase</keyword>
<dbReference type="Pfam" id="PF21160">
    <property type="entry name" value="PrkC-like_PASTA-like"/>
    <property type="match status" value="1"/>
</dbReference>
<feature type="compositionally biased region" description="Basic and acidic residues" evidence="9">
    <location>
        <begin position="304"/>
        <end position="316"/>
    </location>
</feature>
<feature type="transmembrane region" description="Helical" evidence="10">
    <location>
        <begin position="322"/>
        <end position="344"/>
    </location>
</feature>
<feature type="compositionally biased region" description="Basic and acidic residues" evidence="9">
    <location>
        <begin position="279"/>
        <end position="290"/>
    </location>
</feature>
<keyword evidence="10" id="KW-0472">Membrane</keyword>
<keyword evidence="4" id="KW-0547">Nucleotide-binding</keyword>
<dbReference type="InterPro" id="IPR011009">
    <property type="entry name" value="Kinase-like_dom_sf"/>
</dbReference>
<dbReference type="Gene3D" id="2.60.40.2560">
    <property type="match status" value="1"/>
</dbReference>
<dbReference type="CDD" id="cd06577">
    <property type="entry name" value="PASTA_pknB"/>
    <property type="match status" value="3"/>
</dbReference>
<dbReference type="NCBIfam" id="NF033483">
    <property type="entry name" value="PknB_PASTA_kin"/>
    <property type="match status" value="1"/>
</dbReference>
<evidence type="ECO:0000256" key="7">
    <source>
        <dbReference type="ARBA" id="ARBA00047899"/>
    </source>
</evidence>
<dbReference type="InterPro" id="IPR008271">
    <property type="entry name" value="Ser/Thr_kinase_AS"/>
</dbReference>
<dbReference type="Proteomes" id="UP000243626">
    <property type="component" value="Chromosome"/>
</dbReference>
<dbReference type="PANTHER" id="PTHR43289:SF34">
    <property type="entry name" value="SERINE_THREONINE-PROTEIN KINASE YBDM-RELATED"/>
    <property type="match status" value="1"/>
</dbReference>
<dbReference type="InterPro" id="IPR005543">
    <property type="entry name" value="PASTA_dom"/>
</dbReference>
<accession>A0AAF1BNH1</accession>
<dbReference type="Pfam" id="PF00069">
    <property type="entry name" value="Pkinase"/>
    <property type="match status" value="1"/>
</dbReference>
<dbReference type="Gene3D" id="3.30.200.20">
    <property type="entry name" value="Phosphorylase Kinase, domain 1"/>
    <property type="match status" value="1"/>
</dbReference>
<evidence type="ECO:0000256" key="1">
    <source>
        <dbReference type="ARBA" id="ARBA00012513"/>
    </source>
</evidence>
<feature type="domain" description="Protein kinase" evidence="11">
    <location>
        <begin position="9"/>
        <end position="266"/>
    </location>
</feature>
<dbReference type="Gene3D" id="1.10.510.10">
    <property type="entry name" value="Transferase(Phosphotransferase) domain 1"/>
    <property type="match status" value="1"/>
</dbReference>
<feature type="domain" description="PASTA" evidence="12">
    <location>
        <begin position="415"/>
        <end position="483"/>
    </location>
</feature>
<keyword evidence="10" id="KW-1133">Transmembrane helix</keyword>
<evidence type="ECO:0000256" key="10">
    <source>
        <dbReference type="SAM" id="Phobius"/>
    </source>
</evidence>
<dbReference type="KEGG" id="nmy:CJ229_000370"/>
<dbReference type="SMART" id="SM00220">
    <property type="entry name" value="S_TKc"/>
    <property type="match status" value="1"/>
</dbReference>
<dbReference type="SUPFAM" id="SSF56112">
    <property type="entry name" value="Protein kinase-like (PK-like)"/>
    <property type="match status" value="1"/>
</dbReference>
<evidence type="ECO:0000256" key="9">
    <source>
        <dbReference type="SAM" id="MobiDB-lite"/>
    </source>
</evidence>
<dbReference type="EMBL" id="CP136964">
    <property type="protein sequence ID" value="WOS96230.1"/>
    <property type="molecule type" value="Genomic_DNA"/>
</dbReference>
<dbReference type="Pfam" id="PF03793">
    <property type="entry name" value="PASTA"/>
    <property type="match status" value="3"/>
</dbReference>
<dbReference type="SMART" id="SM00740">
    <property type="entry name" value="PASTA"/>
    <property type="match status" value="3"/>
</dbReference>
<organism evidence="13 14">
    <name type="scientific">Nosocomiicoccus massiliensis</name>
    <dbReference type="NCBI Taxonomy" id="1232430"/>
    <lineage>
        <taxon>Bacteria</taxon>
        <taxon>Bacillati</taxon>
        <taxon>Bacillota</taxon>
        <taxon>Bacilli</taxon>
        <taxon>Bacillales</taxon>
        <taxon>Staphylococcaceae</taxon>
        <taxon>Nosocomiicoccus</taxon>
    </lineage>
</organism>
<gene>
    <name evidence="13" type="primary">pknB</name>
    <name evidence="13" type="ORF">CJ229_000370</name>
</gene>
<feature type="domain" description="PASTA" evidence="12">
    <location>
        <begin position="347"/>
        <end position="414"/>
    </location>
</feature>
<dbReference type="GO" id="GO:0005524">
    <property type="term" value="F:ATP binding"/>
    <property type="evidence" value="ECO:0007669"/>
    <property type="project" value="UniProtKB-KW"/>
</dbReference>
<dbReference type="PROSITE" id="PS50011">
    <property type="entry name" value="PROTEIN_KINASE_DOM"/>
    <property type="match status" value="1"/>
</dbReference>